<feature type="transmembrane region" description="Helical" evidence="6">
    <location>
        <begin position="272"/>
        <end position="298"/>
    </location>
</feature>
<dbReference type="PANTHER" id="PTHR42718:SF9">
    <property type="entry name" value="MAJOR FACILITATOR SUPERFAMILY MULTIDRUG TRANSPORTER MFSC"/>
    <property type="match status" value="1"/>
</dbReference>
<comment type="subcellular location">
    <subcellularLocation>
        <location evidence="1">Cell membrane</location>
        <topology evidence="1">Multi-pass membrane protein</topology>
    </subcellularLocation>
</comment>
<evidence type="ECO:0000256" key="2">
    <source>
        <dbReference type="ARBA" id="ARBA00022448"/>
    </source>
</evidence>
<protein>
    <submittedName>
        <fullName evidence="8">MFS transporter</fullName>
    </submittedName>
</protein>
<feature type="transmembrane region" description="Helical" evidence="6">
    <location>
        <begin position="366"/>
        <end position="385"/>
    </location>
</feature>
<feature type="transmembrane region" description="Helical" evidence="6">
    <location>
        <begin position="24"/>
        <end position="48"/>
    </location>
</feature>
<dbReference type="PANTHER" id="PTHR42718">
    <property type="entry name" value="MAJOR FACILITATOR SUPERFAMILY MULTIDRUG TRANSPORTER MFSC"/>
    <property type="match status" value="1"/>
</dbReference>
<evidence type="ECO:0000256" key="6">
    <source>
        <dbReference type="SAM" id="Phobius"/>
    </source>
</evidence>
<feature type="transmembrane region" description="Helical" evidence="6">
    <location>
        <begin position="118"/>
        <end position="140"/>
    </location>
</feature>
<feature type="transmembrane region" description="Helical" evidence="6">
    <location>
        <begin position="340"/>
        <end position="360"/>
    </location>
</feature>
<dbReference type="Pfam" id="PF07690">
    <property type="entry name" value="MFS_1"/>
    <property type="match status" value="1"/>
</dbReference>
<dbReference type="RefSeq" id="WP_344772525.1">
    <property type="nucleotide sequence ID" value="NZ_BAABBX010000001.1"/>
</dbReference>
<accession>A0ABP8ADZ3</accession>
<comment type="caution">
    <text evidence="8">The sequence shown here is derived from an EMBL/GenBank/DDBJ whole genome shotgun (WGS) entry which is preliminary data.</text>
</comment>
<feature type="transmembrane region" description="Helical" evidence="6">
    <location>
        <begin position="152"/>
        <end position="175"/>
    </location>
</feature>
<name>A0ABP8ADZ3_9MICO</name>
<keyword evidence="9" id="KW-1185">Reference proteome</keyword>
<feature type="transmembrane region" description="Helical" evidence="6">
    <location>
        <begin position="92"/>
        <end position="112"/>
    </location>
</feature>
<evidence type="ECO:0000256" key="3">
    <source>
        <dbReference type="ARBA" id="ARBA00022692"/>
    </source>
</evidence>
<gene>
    <name evidence="8" type="ORF">GCM10022288_00200</name>
</gene>
<dbReference type="PROSITE" id="PS50850">
    <property type="entry name" value="MFS"/>
    <property type="match status" value="1"/>
</dbReference>
<feature type="transmembrane region" description="Helical" evidence="6">
    <location>
        <begin position="470"/>
        <end position="491"/>
    </location>
</feature>
<evidence type="ECO:0000259" key="7">
    <source>
        <dbReference type="PROSITE" id="PS50850"/>
    </source>
</evidence>
<keyword evidence="4 6" id="KW-1133">Transmembrane helix</keyword>
<dbReference type="InterPro" id="IPR020846">
    <property type="entry name" value="MFS_dom"/>
</dbReference>
<dbReference type="EMBL" id="BAABBX010000001">
    <property type="protein sequence ID" value="GAA4182383.1"/>
    <property type="molecule type" value="Genomic_DNA"/>
</dbReference>
<keyword evidence="5 6" id="KW-0472">Membrane</keyword>
<dbReference type="Proteomes" id="UP001500213">
    <property type="component" value="Unassembled WGS sequence"/>
</dbReference>
<evidence type="ECO:0000256" key="4">
    <source>
        <dbReference type="ARBA" id="ARBA00022989"/>
    </source>
</evidence>
<feature type="transmembrane region" description="Helical" evidence="6">
    <location>
        <begin position="181"/>
        <end position="201"/>
    </location>
</feature>
<evidence type="ECO:0000256" key="5">
    <source>
        <dbReference type="ARBA" id="ARBA00023136"/>
    </source>
</evidence>
<dbReference type="CDD" id="cd17321">
    <property type="entry name" value="MFS_MMR_MDR_like"/>
    <property type="match status" value="1"/>
</dbReference>
<organism evidence="8 9">
    <name type="scientific">Gryllotalpicola kribbensis</name>
    <dbReference type="NCBI Taxonomy" id="993084"/>
    <lineage>
        <taxon>Bacteria</taxon>
        <taxon>Bacillati</taxon>
        <taxon>Actinomycetota</taxon>
        <taxon>Actinomycetes</taxon>
        <taxon>Micrococcales</taxon>
        <taxon>Microbacteriaceae</taxon>
        <taxon>Gryllotalpicola</taxon>
    </lineage>
</organism>
<feature type="transmembrane region" description="Helical" evidence="6">
    <location>
        <begin position="415"/>
        <end position="436"/>
    </location>
</feature>
<keyword evidence="3 6" id="KW-0812">Transmembrane</keyword>
<feature type="transmembrane region" description="Helical" evidence="6">
    <location>
        <begin position="310"/>
        <end position="328"/>
    </location>
</feature>
<dbReference type="Gene3D" id="1.20.1250.20">
    <property type="entry name" value="MFS general substrate transporter like domains"/>
    <property type="match status" value="2"/>
</dbReference>
<dbReference type="InterPro" id="IPR036259">
    <property type="entry name" value="MFS_trans_sf"/>
</dbReference>
<feature type="domain" description="Major facilitator superfamily (MFS) profile" evidence="7">
    <location>
        <begin position="26"/>
        <end position="494"/>
    </location>
</feature>
<proteinExistence type="predicted"/>
<feature type="transmembrane region" description="Helical" evidence="6">
    <location>
        <begin position="60"/>
        <end position="80"/>
    </location>
</feature>
<dbReference type="InterPro" id="IPR011701">
    <property type="entry name" value="MFS"/>
</dbReference>
<dbReference type="SUPFAM" id="SSF103473">
    <property type="entry name" value="MFS general substrate transporter"/>
    <property type="match status" value="1"/>
</dbReference>
<evidence type="ECO:0000256" key="1">
    <source>
        <dbReference type="ARBA" id="ARBA00004651"/>
    </source>
</evidence>
<reference evidence="9" key="1">
    <citation type="journal article" date="2019" name="Int. J. Syst. Evol. Microbiol.">
        <title>The Global Catalogue of Microorganisms (GCM) 10K type strain sequencing project: providing services to taxonomists for standard genome sequencing and annotation.</title>
        <authorList>
            <consortium name="The Broad Institute Genomics Platform"/>
            <consortium name="The Broad Institute Genome Sequencing Center for Infectious Disease"/>
            <person name="Wu L."/>
            <person name="Ma J."/>
        </authorList>
    </citation>
    <scope>NUCLEOTIDE SEQUENCE [LARGE SCALE GENOMIC DNA]</scope>
    <source>
        <strain evidence="9">JCM 17593</strain>
    </source>
</reference>
<feature type="transmembrane region" description="Helical" evidence="6">
    <location>
        <begin position="237"/>
        <end position="260"/>
    </location>
</feature>
<sequence>MTTAASDLTAPAAPTERGARRRELLVLAAVCVSTILVMGLVAAINLAVPMLTASPLHPSAAQLLWIIDAYVLVFACLVIPGGAVGDRFGRKGALAAGLVVFAAGAALTAMAPSIGILLAGRVVTGLGAALVLPNCVGVLVHATAAPRRGGALAVWGAISGLGGLFGNLGGGALLQSGHWQLLFWVISPLALACAIWVLAGVSRSDRSPRSLDPAGTALLVLATVALLIGIIEGPEEGWGSTLVAGAFALSAVVWAVWILVELRVRHPLLDPRLFRIPLLTAASLGMFVTFFGSFGLFYVNASLLEYGRGFSVLGTGFAILPMVLPLAIGARFVPALARRIGLTLTLMFAFLFIGVGLFGLSSATHAPYAVYALWLVLVGCGFALAMPTLTMELTSALPAHQAGVGGGLQSATRELGSALGVAVVGTVLTAVFSAALPPAAQGQHTLAAALAVAPGSHAQIVDAFITGADAALRVAGAATLVAGAVVLLIAWRAGRAAGADGRF</sequence>
<evidence type="ECO:0000313" key="9">
    <source>
        <dbReference type="Proteomes" id="UP001500213"/>
    </source>
</evidence>
<keyword evidence="2" id="KW-0813">Transport</keyword>
<feature type="transmembrane region" description="Helical" evidence="6">
    <location>
        <begin position="213"/>
        <end position="231"/>
    </location>
</feature>
<evidence type="ECO:0000313" key="8">
    <source>
        <dbReference type="EMBL" id="GAA4182383.1"/>
    </source>
</evidence>